<evidence type="ECO:0000256" key="1">
    <source>
        <dbReference type="SAM" id="Phobius"/>
    </source>
</evidence>
<organism evidence="2 3">
    <name type="scientific">Methanocella arvoryzae (strain DSM 22066 / NBRC 105507 / MRE50)</name>
    <dbReference type="NCBI Taxonomy" id="351160"/>
    <lineage>
        <taxon>Archaea</taxon>
        <taxon>Methanobacteriati</taxon>
        <taxon>Methanobacteriota</taxon>
        <taxon>Stenosarchaea group</taxon>
        <taxon>Methanomicrobia</taxon>
        <taxon>Methanocellales</taxon>
        <taxon>Methanocellaceae</taxon>
        <taxon>Methanocella</taxon>
    </lineage>
</organism>
<dbReference type="AlphaFoldDB" id="Q0W850"/>
<accession>Q0W850</accession>
<protein>
    <submittedName>
        <fullName evidence="2">Bacterial type II secretion system protein</fullName>
    </submittedName>
</protein>
<dbReference type="InterPro" id="IPR056569">
    <property type="entry name" value="ArlJ-like"/>
</dbReference>
<feature type="transmembrane region" description="Helical" evidence="1">
    <location>
        <begin position="395"/>
        <end position="424"/>
    </location>
</feature>
<dbReference type="PANTHER" id="PTHR35402">
    <property type="entry name" value="INTEGRAL MEMBRANE PROTEIN-RELATED"/>
    <property type="match status" value="1"/>
</dbReference>
<feature type="transmembrane region" description="Helical" evidence="1">
    <location>
        <begin position="254"/>
        <end position="272"/>
    </location>
</feature>
<gene>
    <name evidence="2" type="primary">gsp-1</name>
    <name evidence="2" type="ORF">LRC497</name>
</gene>
<feature type="transmembrane region" description="Helical" evidence="1">
    <location>
        <begin position="229"/>
        <end position="248"/>
    </location>
</feature>
<feature type="transmembrane region" description="Helical" evidence="1">
    <location>
        <begin position="155"/>
        <end position="177"/>
    </location>
</feature>
<name>Q0W850_METAR</name>
<feature type="transmembrane region" description="Helical" evidence="1">
    <location>
        <begin position="491"/>
        <end position="517"/>
    </location>
</feature>
<feature type="transmembrane region" description="Helical" evidence="1">
    <location>
        <begin position="183"/>
        <end position="208"/>
    </location>
</feature>
<dbReference type="EMBL" id="AM114193">
    <property type="protein sequence ID" value="CAJ35443.1"/>
    <property type="molecule type" value="Genomic_DNA"/>
</dbReference>
<dbReference type="STRING" id="351160.LRC497"/>
<keyword evidence="1" id="KW-1133">Transmembrane helix</keyword>
<dbReference type="KEGG" id="rci:LRC497"/>
<dbReference type="eggNOG" id="arCOG01809">
    <property type="taxonomic scope" value="Archaea"/>
</dbReference>
<dbReference type="PATRIC" id="fig|351160.9.peg.2798"/>
<feature type="transmembrane region" description="Helical" evidence="1">
    <location>
        <begin position="461"/>
        <end position="479"/>
    </location>
</feature>
<sequence length="527" mass="58700">MNKKAVKAKGHQPLPFEGILRPIITYLQSYAESGRIDIDLMYTVTYMNTIATADLARDEIFRRVAEREDFVCSKYFKQVYMLAKNWNYEYAYACQIVAKSVANKRLKDFLMRLANAMSSGEPESKFLESEYLTMMTIYKNEYERSLESLKKWTDAYTALLVSMAFVAVTMLLSVILYNLGDPFTMLMLTVLLTGGVGGIAVFVINAEAPKEYKTHRARYLSIEQKQIKDMQNILIPGGLLLSALLFMLNVNIGFILIVFGMCIAPIGFIGMIDDKNIDRRDRDFSQFIKMLGSMCGGMGVTVKEGIKKVDQKSIGSLDTMVQRVYVQLMMGMDPKICWEKFVGSTGSELIHKFTYIFLDSVEMGGDPVKIGKLVNSSDLEIVLLRMKRNLTSSSFTSLAIPLHISMSALIIFIVEIMIIFSTMISKLYSSTDLMDTGGVSGGISISSMGFNLFQNVDVTLLSQYMVLMVLVLTLVNTLASKCAVGGDNYKLCYYGAIMCVSAGLCLIIVPVLVQSIFNFPTLTAGGL</sequence>
<evidence type="ECO:0000313" key="2">
    <source>
        <dbReference type="EMBL" id="CAJ35443.1"/>
    </source>
</evidence>
<keyword evidence="3" id="KW-1185">Reference proteome</keyword>
<dbReference type="NCBIfam" id="NF004703">
    <property type="entry name" value="PRK06041.1-1"/>
    <property type="match status" value="1"/>
</dbReference>
<reference evidence="2 3" key="1">
    <citation type="journal article" date="2006" name="Science">
        <title>Genome of rice cluster I archaea -- the key methane producers in the rice rhizosphere.</title>
        <authorList>
            <person name="Erkel C."/>
            <person name="Kube M."/>
            <person name="Reinhardt R."/>
            <person name="Liesack W."/>
        </authorList>
    </citation>
    <scope>NUCLEOTIDE SEQUENCE [LARGE SCALE GENOMIC DNA]</scope>
    <source>
        <strain evidence="3">DSM 22066 / NBRC 105507 / MRE50</strain>
    </source>
</reference>
<keyword evidence="1" id="KW-0472">Membrane</keyword>
<dbReference type="Proteomes" id="UP000000663">
    <property type="component" value="Chromosome"/>
</dbReference>
<proteinExistence type="predicted"/>
<evidence type="ECO:0000313" key="3">
    <source>
        <dbReference type="Proteomes" id="UP000000663"/>
    </source>
</evidence>
<keyword evidence="1" id="KW-0812">Transmembrane</keyword>
<dbReference type="PANTHER" id="PTHR35402:SF2">
    <property type="entry name" value="FLAGELLA ACCESSORY PROTEIN J"/>
    <property type="match status" value="1"/>
</dbReference>